<reference evidence="2" key="1">
    <citation type="submission" date="2021-06" db="EMBL/GenBank/DDBJ databases">
        <title>44 bacteria genomes isolated from Dapeng, Shenzhen.</title>
        <authorList>
            <person name="Zheng W."/>
            <person name="Yu S."/>
            <person name="Huang Y."/>
        </authorList>
    </citation>
    <scope>NUCLEOTIDE SEQUENCE</scope>
    <source>
        <strain evidence="2">DP5N28-2</strain>
    </source>
</reference>
<dbReference type="Pfam" id="PF13454">
    <property type="entry name" value="NAD_binding_9"/>
    <property type="match status" value="1"/>
</dbReference>
<dbReference type="EMBL" id="JAHVHU010000011">
    <property type="protein sequence ID" value="MBY5959078.1"/>
    <property type="molecule type" value="Genomic_DNA"/>
</dbReference>
<dbReference type="Proteomes" id="UP000753961">
    <property type="component" value="Unassembled WGS sequence"/>
</dbReference>
<dbReference type="PANTHER" id="PTHR40254:SF1">
    <property type="entry name" value="BLR0577 PROTEIN"/>
    <property type="match status" value="1"/>
</dbReference>
<dbReference type="InterPro" id="IPR038732">
    <property type="entry name" value="HpyO/CreE_NAD-binding"/>
</dbReference>
<evidence type="ECO:0000313" key="3">
    <source>
        <dbReference type="Proteomes" id="UP000753961"/>
    </source>
</evidence>
<dbReference type="RefSeq" id="WP_222580611.1">
    <property type="nucleotide sequence ID" value="NZ_JAHVHU010000011.1"/>
</dbReference>
<feature type="domain" description="FAD-dependent urate hydroxylase HpyO/Asp monooxygenase CreE-like FAD/NAD(P)-binding" evidence="1">
    <location>
        <begin position="10"/>
        <end position="178"/>
    </location>
</feature>
<gene>
    <name evidence="2" type="ORF">KUV50_13080</name>
</gene>
<sequence>MKGIRAYQIAIIGMGPKGLYCLERLLAQISHANLHDPITIHLFNKTPFFGAGDIYRPDQPDYLLMNFTNRNIDLRPNAPPTSTVHIQPYTEWLQHHRIDNRSKADDFSSRATVGKYYIDHLNKLLRNRPDHLTIQKHVGEVIDIIAREQHYTLLYQRGRKEIFTLPRPIHQIMLTTGHGGNMPQPTKWSDHGSFIPQVYPVDEKLGGIPPGSKIGIKGLGLTFIDTVLALTEGRGGTFHRQVNKMKYVPSGQEPRLIFPFSRSGLPMIPKKGTDPNPELRYFTREKIRPFKDPVTDRYPFEKKILPLIHAEIEFQYYWKLFQDHGLTLRYEDSFDIVKEQTSAFHKSHPAIRPFSFEDLYHPIAEPHDHRAVEQHISELIDHASISGPWSTAAAVWRSISPVFSDIYRFGGLDASGHRAFDQKFFGVFNRVSYGPPLENMRKILALTHAGYLNFSFAKSPTVHPAPNGRFELRKTLNTSSMQVDLDVLIDARIPKTNLDSGSVLWQNLLKRKLISPYQNNDAHASYSPGCTALTRQGNPVTPSQEVVPTLTLYGTPTEGITFDNDTLSRTRNNMADQWSNNIIHDIKSYYATYRSEIESDDLSKRE</sequence>
<name>A0A953HQN4_9BACT</name>
<dbReference type="PANTHER" id="PTHR40254">
    <property type="entry name" value="BLR0577 PROTEIN"/>
    <property type="match status" value="1"/>
</dbReference>
<evidence type="ECO:0000259" key="1">
    <source>
        <dbReference type="Pfam" id="PF13454"/>
    </source>
</evidence>
<comment type="caution">
    <text evidence="2">The sequence shown here is derived from an EMBL/GenBank/DDBJ whole genome shotgun (WGS) entry which is preliminary data.</text>
</comment>
<keyword evidence="3" id="KW-1185">Reference proteome</keyword>
<organism evidence="2 3">
    <name type="scientific">Membranihabitans marinus</name>
    <dbReference type="NCBI Taxonomy" id="1227546"/>
    <lineage>
        <taxon>Bacteria</taxon>
        <taxon>Pseudomonadati</taxon>
        <taxon>Bacteroidota</taxon>
        <taxon>Saprospiria</taxon>
        <taxon>Saprospirales</taxon>
        <taxon>Saprospiraceae</taxon>
        <taxon>Membranihabitans</taxon>
    </lineage>
</organism>
<dbReference type="AlphaFoldDB" id="A0A953HQN4"/>
<dbReference type="InterPro" id="IPR052189">
    <property type="entry name" value="L-asp_N-monooxygenase_NS-form"/>
</dbReference>
<protein>
    <submittedName>
        <fullName evidence="2">FAD/NAD(P)-binding protein</fullName>
    </submittedName>
</protein>
<evidence type="ECO:0000313" key="2">
    <source>
        <dbReference type="EMBL" id="MBY5959078.1"/>
    </source>
</evidence>
<proteinExistence type="predicted"/>
<accession>A0A953HQN4</accession>